<dbReference type="GO" id="GO:0030632">
    <property type="term" value="P:D-alanine biosynthetic process"/>
    <property type="evidence" value="ECO:0007669"/>
    <property type="project" value="TreeGrafter"/>
</dbReference>
<name>X0X265_9ZZZZ</name>
<dbReference type="GO" id="GO:0005829">
    <property type="term" value="C:cytosol"/>
    <property type="evidence" value="ECO:0007669"/>
    <property type="project" value="TreeGrafter"/>
</dbReference>
<dbReference type="GO" id="GO:0008784">
    <property type="term" value="F:alanine racemase activity"/>
    <property type="evidence" value="ECO:0007669"/>
    <property type="project" value="InterPro"/>
</dbReference>
<evidence type="ECO:0000313" key="5">
    <source>
        <dbReference type="EMBL" id="GAG29492.1"/>
    </source>
</evidence>
<dbReference type="Pfam" id="PF00842">
    <property type="entry name" value="Ala_racemase_C"/>
    <property type="match status" value="1"/>
</dbReference>
<dbReference type="EMBL" id="BARS01047757">
    <property type="protein sequence ID" value="GAG29492.1"/>
    <property type="molecule type" value="Genomic_DNA"/>
</dbReference>
<dbReference type="InterPro" id="IPR011079">
    <property type="entry name" value="Ala_racemase_C"/>
</dbReference>
<dbReference type="PRINTS" id="PR00992">
    <property type="entry name" value="ALARACEMASE"/>
</dbReference>
<organism evidence="5">
    <name type="scientific">marine sediment metagenome</name>
    <dbReference type="NCBI Taxonomy" id="412755"/>
    <lineage>
        <taxon>unclassified sequences</taxon>
        <taxon>metagenomes</taxon>
        <taxon>ecological metagenomes</taxon>
    </lineage>
</organism>
<reference evidence="5" key="1">
    <citation type="journal article" date="2014" name="Front. Microbiol.">
        <title>High frequency of phylogenetically diverse reductive dehalogenase-homologous genes in deep subseafloor sedimentary metagenomes.</title>
        <authorList>
            <person name="Kawai M."/>
            <person name="Futagami T."/>
            <person name="Toyoda A."/>
            <person name="Takaki Y."/>
            <person name="Nishi S."/>
            <person name="Hori S."/>
            <person name="Arai W."/>
            <person name="Tsubouchi T."/>
            <person name="Morono Y."/>
            <person name="Uchiyama I."/>
            <person name="Ito T."/>
            <person name="Fujiyama A."/>
            <person name="Inagaki F."/>
            <person name="Takami H."/>
        </authorList>
    </citation>
    <scope>NUCLEOTIDE SEQUENCE</scope>
    <source>
        <strain evidence="5">Expedition CK06-06</strain>
    </source>
</reference>
<evidence type="ECO:0000256" key="3">
    <source>
        <dbReference type="ARBA" id="ARBA00023235"/>
    </source>
</evidence>
<dbReference type="InterPro" id="IPR009006">
    <property type="entry name" value="Ala_racemase/Decarboxylase_C"/>
</dbReference>
<comment type="caution">
    <text evidence="5">The sequence shown here is derived from an EMBL/GenBank/DDBJ whole genome shotgun (WGS) entry which is preliminary data.</text>
</comment>
<dbReference type="Gene3D" id="2.40.37.10">
    <property type="entry name" value="Lyase, Ornithine Decarboxylase, Chain A, domain 1"/>
    <property type="match status" value="1"/>
</dbReference>
<keyword evidence="2" id="KW-0663">Pyridoxal phosphate</keyword>
<comment type="cofactor">
    <cofactor evidence="1">
        <name>pyridoxal 5'-phosphate</name>
        <dbReference type="ChEBI" id="CHEBI:597326"/>
    </cofactor>
</comment>
<proteinExistence type="predicted"/>
<evidence type="ECO:0000256" key="1">
    <source>
        <dbReference type="ARBA" id="ARBA00001933"/>
    </source>
</evidence>
<dbReference type="PANTHER" id="PTHR30511">
    <property type="entry name" value="ALANINE RACEMASE"/>
    <property type="match status" value="1"/>
</dbReference>
<protein>
    <recommendedName>
        <fullName evidence="4">Alanine racemase C-terminal domain-containing protein</fullName>
    </recommendedName>
</protein>
<dbReference type="SUPFAM" id="SSF50621">
    <property type="entry name" value="Alanine racemase C-terminal domain-like"/>
    <property type="match status" value="1"/>
</dbReference>
<dbReference type="PANTHER" id="PTHR30511:SF0">
    <property type="entry name" value="ALANINE RACEMASE, CATABOLIC-RELATED"/>
    <property type="match status" value="1"/>
</dbReference>
<feature type="non-terminal residue" evidence="5">
    <location>
        <position position="1"/>
    </location>
</feature>
<sequence length="160" mass="17287">IRPSNLVRPGIRLYGGGNWEPRGRPVVAVRARILDVREVEAGATVSYGATWISPVSGRLATIGIGYGDGLRRELSNRGRVLIHGRPAPIRGVVCMDSTVVEIGDRDDVRPGDVATVLGPDGGAEIGLDEIAQLCGTIDYEILTGWSRRLPRIEIHERSGR</sequence>
<dbReference type="GO" id="GO:0030170">
    <property type="term" value="F:pyridoxal phosphate binding"/>
    <property type="evidence" value="ECO:0007669"/>
    <property type="project" value="TreeGrafter"/>
</dbReference>
<gene>
    <name evidence="5" type="ORF">S01H1_71690</name>
</gene>
<dbReference type="SMART" id="SM01005">
    <property type="entry name" value="Ala_racemase_C"/>
    <property type="match status" value="1"/>
</dbReference>
<feature type="domain" description="Alanine racemase C-terminal" evidence="4">
    <location>
        <begin position="26"/>
        <end position="154"/>
    </location>
</feature>
<keyword evidence="3" id="KW-0413">Isomerase</keyword>
<accession>X0X265</accession>
<evidence type="ECO:0000256" key="2">
    <source>
        <dbReference type="ARBA" id="ARBA00022898"/>
    </source>
</evidence>
<dbReference type="AlphaFoldDB" id="X0X265"/>
<dbReference type="InterPro" id="IPR000821">
    <property type="entry name" value="Ala_racemase"/>
</dbReference>
<evidence type="ECO:0000259" key="4">
    <source>
        <dbReference type="SMART" id="SM01005"/>
    </source>
</evidence>